<dbReference type="AlphaFoldDB" id="A0A0L1JKG0"/>
<accession>A0A0L1JKG0</accession>
<proteinExistence type="predicted"/>
<dbReference type="Proteomes" id="UP000036938">
    <property type="component" value="Unassembled WGS sequence"/>
</dbReference>
<dbReference type="RefSeq" id="WP_082176446.1">
    <property type="nucleotide sequence ID" value="NZ_AQQZ01000012.1"/>
</dbReference>
<reference evidence="2 3" key="1">
    <citation type="journal article" date="2015" name="Int. J. Syst. Evol. Microbiol.">
        <title>Aestuariivita atlantica sp. nov., isolated from deep sea sediment of the Atlantic Ocean.</title>
        <authorList>
            <person name="Li G."/>
            <person name="Lai Q."/>
            <person name="Du Y."/>
            <person name="Liu X."/>
            <person name="Sun F."/>
            <person name="Shao Z."/>
        </authorList>
    </citation>
    <scope>NUCLEOTIDE SEQUENCE [LARGE SCALE GENOMIC DNA]</scope>
    <source>
        <strain evidence="2 3">22II-S11-z3</strain>
    </source>
</reference>
<dbReference type="OrthoDB" id="9799097at2"/>
<gene>
    <name evidence="2" type="ORF">ATO11_18670</name>
</gene>
<dbReference type="STRING" id="1317121.ATO11_18670"/>
<name>A0A0L1JKG0_9RHOB</name>
<organism evidence="2 3">
    <name type="scientific">Pseudaestuariivita atlantica</name>
    <dbReference type="NCBI Taxonomy" id="1317121"/>
    <lineage>
        <taxon>Bacteria</taxon>
        <taxon>Pseudomonadati</taxon>
        <taxon>Pseudomonadota</taxon>
        <taxon>Alphaproteobacteria</taxon>
        <taxon>Rhodobacterales</taxon>
        <taxon>Paracoccaceae</taxon>
        <taxon>Pseudaestuariivita</taxon>
    </lineage>
</organism>
<dbReference type="PATRIC" id="fig|1317121.7.peg.834"/>
<sequence length="50" mass="5457">MAAEANSYDAWFSMKVQAALEDARSGTSQVQVMRAAQALIDAKRQVEPKS</sequence>
<evidence type="ECO:0000259" key="1">
    <source>
        <dbReference type="Pfam" id="PF21217"/>
    </source>
</evidence>
<evidence type="ECO:0000313" key="3">
    <source>
        <dbReference type="Proteomes" id="UP000036938"/>
    </source>
</evidence>
<dbReference type="EMBL" id="AQQZ01000012">
    <property type="protein sequence ID" value="KNG92207.1"/>
    <property type="molecule type" value="Genomic_DNA"/>
</dbReference>
<comment type="caution">
    <text evidence="2">The sequence shown here is derived from an EMBL/GenBank/DDBJ whole genome shotgun (WGS) entry which is preliminary data.</text>
</comment>
<evidence type="ECO:0000313" key="2">
    <source>
        <dbReference type="EMBL" id="KNG92207.1"/>
    </source>
</evidence>
<dbReference type="Gene3D" id="6.20.450.20">
    <property type="match status" value="1"/>
</dbReference>
<dbReference type="InterPro" id="IPR048851">
    <property type="entry name" value="PaaA2_dom"/>
</dbReference>
<feature type="domain" description="Stability determinant" evidence="1">
    <location>
        <begin position="5"/>
        <end position="24"/>
    </location>
</feature>
<keyword evidence="3" id="KW-1185">Reference proteome</keyword>
<protein>
    <submittedName>
        <fullName evidence="2">StaA</fullName>
    </submittedName>
</protein>
<dbReference type="Pfam" id="PF21217">
    <property type="entry name" value="PaaA2"/>
    <property type="match status" value="1"/>
</dbReference>